<dbReference type="AlphaFoldDB" id="A0A0S4JT55"/>
<protein>
    <recommendedName>
        <fullName evidence="14">Acyltransferase</fullName>
        <ecNumber evidence="14">2.3.1.-</ecNumber>
    </recommendedName>
</protein>
<evidence type="ECO:0000313" key="17">
    <source>
        <dbReference type="Proteomes" id="UP000051952"/>
    </source>
</evidence>
<dbReference type="Pfam" id="PF03982">
    <property type="entry name" value="DAGAT"/>
    <property type="match status" value="1"/>
</dbReference>
<comment type="pathway">
    <text evidence="3">Lipid metabolism.</text>
</comment>
<keyword evidence="5" id="KW-0444">Lipid biosynthesis</keyword>
<evidence type="ECO:0000256" key="1">
    <source>
        <dbReference type="ARBA" id="ARBA00004477"/>
    </source>
</evidence>
<gene>
    <name evidence="16" type="ORF">BSAL_37815</name>
</gene>
<sequence>MFFASLLLEVRAMKVVPSQRRQSTAEPKSPKVIPASPKKTPSSQKKRLDPSSNESTLIPSFSNVPELPFLYRRDLLSEGKNRFFAPLNIPFERRLQTLAIFLWIIALPVSMMINLGIIALIASTWFYISTHLATFFGGILVAYLSTYFFKKPYQRKGSGWATFTKTRVFALLSSLFCQYFPSRVVFDGLTPEECEKVGGLVERDFFHAGKRYLCCCHPHGLFGLGVWGAFVAKPANPRGGHAALSRLMHGGSRTPQASRIPPTFQYTAHTMTMNFNIPAWREWLLSIGFRDVEKRTLLRCLAEDPTTTLGHLAFLVPGGAAESINCTEPILTLKSRKGFVKIALLTGCHLVPVYTFGETKLYKPLTKNRKVLTFIRKIQKLIGLGTPLVCGRGIFNYGFGMLPHRETLTTVVGKPIPVEKNESFTPRDVDALHAQYVEAICSLYRRYQPIYDPSGAEELTLV</sequence>
<keyword evidence="13 16" id="KW-0012">Acyltransferase</keyword>
<keyword evidence="11" id="KW-0443">Lipid metabolism</keyword>
<proteinExistence type="inferred from homology"/>
<evidence type="ECO:0000256" key="2">
    <source>
        <dbReference type="ARBA" id="ARBA00004771"/>
    </source>
</evidence>
<dbReference type="OrthoDB" id="264532at2759"/>
<name>A0A0S4JT55_BODSA</name>
<evidence type="ECO:0000256" key="15">
    <source>
        <dbReference type="SAM" id="MobiDB-lite"/>
    </source>
</evidence>
<dbReference type="GO" id="GO:0006071">
    <property type="term" value="P:glycerol metabolic process"/>
    <property type="evidence" value="ECO:0007669"/>
    <property type="project" value="UniProtKB-KW"/>
</dbReference>
<dbReference type="GO" id="GO:0004144">
    <property type="term" value="F:diacylglycerol O-acyltransferase activity"/>
    <property type="evidence" value="ECO:0007669"/>
    <property type="project" value="TreeGrafter"/>
</dbReference>
<organism evidence="16 17">
    <name type="scientific">Bodo saltans</name>
    <name type="common">Flagellated protozoan</name>
    <dbReference type="NCBI Taxonomy" id="75058"/>
    <lineage>
        <taxon>Eukaryota</taxon>
        <taxon>Discoba</taxon>
        <taxon>Euglenozoa</taxon>
        <taxon>Kinetoplastea</taxon>
        <taxon>Metakinetoplastina</taxon>
        <taxon>Eubodonida</taxon>
        <taxon>Bodonidae</taxon>
        <taxon>Bodo</taxon>
    </lineage>
</organism>
<keyword evidence="6 14" id="KW-0808">Transferase</keyword>
<evidence type="ECO:0000256" key="13">
    <source>
        <dbReference type="ARBA" id="ARBA00023315"/>
    </source>
</evidence>
<evidence type="ECO:0000256" key="5">
    <source>
        <dbReference type="ARBA" id="ARBA00022516"/>
    </source>
</evidence>
<keyword evidence="8" id="KW-0319">Glycerol metabolism</keyword>
<dbReference type="PANTHER" id="PTHR12317">
    <property type="entry name" value="DIACYLGLYCEROL O-ACYLTRANSFERASE"/>
    <property type="match status" value="1"/>
</dbReference>
<dbReference type="PANTHER" id="PTHR12317:SF0">
    <property type="entry name" value="ACYLTRANSFERASE"/>
    <property type="match status" value="1"/>
</dbReference>
<evidence type="ECO:0000256" key="9">
    <source>
        <dbReference type="ARBA" id="ARBA00022824"/>
    </source>
</evidence>
<dbReference type="GO" id="GO:0019432">
    <property type="term" value="P:triglyceride biosynthetic process"/>
    <property type="evidence" value="ECO:0007669"/>
    <property type="project" value="TreeGrafter"/>
</dbReference>
<comment type="similarity">
    <text evidence="4 14">Belongs to the diacylglycerol acyltransferase family.</text>
</comment>
<keyword evidence="12 14" id="KW-0472">Membrane</keyword>
<dbReference type="GO" id="GO:0005789">
    <property type="term" value="C:endoplasmic reticulum membrane"/>
    <property type="evidence" value="ECO:0007669"/>
    <property type="project" value="UniProtKB-SubCell"/>
</dbReference>
<dbReference type="VEuPathDB" id="TriTrypDB:BSAL_37815"/>
<dbReference type="OMA" id="WFYISTH"/>
<comment type="pathway">
    <text evidence="2">Glycerolipid metabolism; triacylglycerol biosynthesis.</text>
</comment>
<keyword evidence="9 14" id="KW-0256">Endoplasmic reticulum</keyword>
<feature type="region of interest" description="Disordered" evidence="15">
    <location>
        <begin position="18"/>
        <end position="56"/>
    </location>
</feature>
<evidence type="ECO:0000256" key="7">
    <source>
        <dbReference type="ARBA" id="ARBA00022692"/>
    </source>
</evidence>
<evidence type="ECO:0000256" key="3">
    <source>
        <dbReference type="ARBA" id="ARBA00005189"/>
    </source>
</evidence>
<evidence type="ECO:0000256" key="8">
    <source>
        <dbReference type="ARBA" id="ARBA00022798"/>
    </source>
</evidence>
<accession>A0A0S4JT55</accession>
<evidence type="ECO:0000256" key="4">
    <source>
        <dbReference type="ARBA" id="ARBA00005420"/>
    </source>
</evidence>
<evidence type="ECO:0000256" key="6">
    <source>
        <dbReference type="ARBA" id="ARBA00022679"/>
    </source>
</evidence>
<dbReference type="EMBL" id="CYKH01002050">
    <property type="protein sequence ID" value="CUG92517.1"/>
    <property type="molecule type" value="Genomic_DNA"/>
</dbReference>
<evidence type="ECO:0000256" key="14">
    <source>
        <dbReference type="RuleBase" id="RU367023"/>
    </source>
</evidence>
<feature type="transmembrane region" description="Helical" evidence="14">
    <location>
        <begin position="98"/>
        <end position="122"/>
    </location>
</feature>
<evidence type="ECO:0000313" key="16">
    <source>
        <dbReference type="EMBL" id="CUG92517.1"/>
    </source>
</evidence>
<keyword evidence="10 14" id="KW-1133">Transmembrane helix</keyword>
<reference evidence="17" key="1">
    <citation type="submission" date="2015-09" db="EMBL/GenBank/DDBJ databases">
        <authorList>
            <consortium name="Pathogen Informatics"/>
        </authorList>
    </citation>
    <scope>NUCLEOTIDE SEQUENCE [LARGE SCALE GENOMIC DNA]</scope>
    <source>
        <strain evidence="17">Lake Konstanz</strain>
    </source>
</reference>
<dbReference type="EC" id="2.3.1.-" evidence="14"/>
<dbReference type="Proteomes" id="UP000051952">
    <property type="component" value="Unassembled WGS sequence"/>
</dbReference>
<evidence type="ECO:0000256" key="12">
    <source>
        <dbReference type="ARBA" id="ARBA00023136"/>
    </source>
</evidence>
<keyword evidence="7 14" id="KW-0812">Transmembrane</keyword>
<comment type="subcellular location">
    <subcellularLocation>
        <location evidence="1 14">Endoplasmic reticulum membrane</location>
        <topology evidence="1 14">Multi-pass membrane protein</topology>
    </subcellularLocation>
</comment>
<feature type="transmembrane region" description="Helical" evidence="14">
    <location>
        <begin position="128"/>
        <end position="149"/>
    </location>
</feature>
<evidence type="ECO:0000256" key="11">
    <source>
        <dbReference type="ARBA" id="ARBA00023098"/>
    </source>
</evidence>
<keyword evidence="17" id="KW-1185">Reference proteome</keyword>
<dbReference type="InterPro" id="IPR007130">
    <property type="entry name" value="DAGAT"/>
</dbReference>
<evidence type="ECO:0000256" key="10">
    <source>
        <dbReference type="ARBA" id="ARBA00022989"/>
    </source>
</evidence>